<dbReference type="OrthoDB" id="5966927at2759"/>
<dbReference type="PANTHER" id="PTHR28538:SF1">
    <property type="entry name" value="INTEGRAL INNER NUCLEAR MEMBRANE PROTEIN IMA1"/>
    <property type="match status" value="1"/>
</dbReference>
<keyword evidence="4 7" id="KW-0472">Membrane</keyword>
<dbReference type="eggNOG" id="KOG4623">
    <property type="taxonomic scope" value="Eukaryota"/>
</dbReference>
<evidence type="ECO:0000256" key="4">
    <source>
        <dbReference type="ARBA" id="ARBA00023136"/>
    </source>
</evidence>
<sequence length="875" mass="96156">MALFSKRLTCFYCGRRVAQPVNGPVRKFHCQHCDADNYLDQNGDITDPPTEDTNCFSTGTDTSNSGTGSAEFTGSNTFCSKCIRNQHLFRSSLAAYFPPSDDPADAEYERGYAQFKKDLEETYPQVCDVCGPRVLEEIRKKGYEAKSDHLRRMIDRSRASKNLRQARSRSWQSLLVYAGALGYWTSICGQVAWDVTNVLTTRVTTQGSSTDPEVPAPLVSGFKEMKQLGRFSKASSIDLASTAGFALLVGLVSIWWNPKLRMKVEGRTGRFSGFAEYYQLQLITLVTRCVFWEILKDPSASALGAQLPAALHSFMIIFTLLSVMVSRRVVKFNTRPLVDWSDNSWERPLQGGGAHSVMETSTSQSSATPRASSGSGSSRFPVEKLAPAHSPPREPAVFPTPPPEVDEMEWTPSAAKPVLQPSMNIRPQERVSAVDGPSPFTGSLPPAPRPPAWNLRAQPSRKHIDQVVQPNPFTRADPKSPRQWQSRSQDLEPVFRPPSFFPTSDLNTSTGLEYLFERAFNMDREAPEKAWEQQPTSGNPAPARTNACMFNYLRLGLILGSFVAWMFSQNNLLSITGNYIEACALGNASLIAGFALLESVKTPLAHWNGMEILVYITELAAAVHLGAHLPRASFEREYFDRYGKTLLMFMALQEAIGLLASYRRLLASQSQAVSQPQDPAAGNLHPAHSASPQPSSLPALNNAPWSPAGSSFEYSPVPPSVAETSEAPGLSFSSTTGNASFSSALSSALPPTQHYRIAPSQSYNKFSTPTPRQNPHSFTMSDLQGNDPASDYDRDSDTETVATTATTLTDATTRNIRYGRFSESDFGSAFSPRRTELGPGISGLSLEDRPASRRVTRSQTKQGLAGRRFLGRTIR</sequence>
<gene>
    <name evidence="9" type="ORF">PDE_02573</name>
</gene>
<evidence type="ECO:0000256" key="5">
    <source>
        <dbReference type="ARBA" id="ARBA00023242"/>
    </source>
</evidence>
<feature type="region of interest" description="Disordered" evidence="6">
    <location>
        <begin position="823"/>
        <end position="875"/>
    </location>
</feature>
<feature type="region of interest" description="Disordered" evidence="6">
    <location>
        <begin position="673"/>
        <end position="733"/>
    </location>
</feature>
<feature type="region of interest" description="Disordered" evidence="6">
    <location>
        <begin position="430"/>
        <end position="489"/>
    </location>
</feature>
<feature type="domain" description="Ima1 N-terminal" evidence="8">
    <location>
        <begin position="8"/>
        <end position="134"/>
    </location>
</feature>
<comment type="subcellular location">
    <subcellularLocation>
        <location evidence="1">Nucleus inner membrane</location>
        <topology evidence="1">Multi-pass membrane protein</topology>
    </subcellularLocation>
</comment>
<dbReference type="GO" id="GO:0071765">
    <property type="term" value="P:nuclear inner membrane organization"/>
    <property type="evidence" value="ECO:0007669"/>
    <property type="project" value="InterPro"/>
</dbReference>
<keyword evidence="5" id="KW-0539">Nucleus</keyword>
<feature type="transmembrane region" description="Helical" evidence="7">
    <location>
        <begin position="277"/>
        <end position="295"/>
    </location>
</feature>
<feature type="compositionally biased region" description="Polar residues" evidence="6">
    <location>
        <begin position="761"/>
        <end position="784"/>
    </location>
</feature>
<organism evidence="9 10">
    <name type="scientific">Penicillium oxalicum (strain 114-2 / CGMCC 5302)</name>
    <name type="common">Penicillium decumbens</name>
    <dbReference type="NCBI Taxonomy" id="933388"/>
    <lineage>
        <taxon>Eukaryota</taxon>
        <taxon>Fungi</taxon>
        <taxon>Dikarya</taxon>
        <taxon>Ascomycota</taxon>
        <taxon>Pezizomycotina</taxon>
        <taxon>Eurotiomycetes</taxon>
        <taxon>Eurotiomycetidae</taxon>
        <taxon>Eurotiales</taxon>
        <taxon>Aspergillaceae</taxon>
        <taxon>Penicillium</taxon>
    </lineage>
</organism>
<dbReference type="InterPro" id="IPR042321">
    <property type="entry name" value="Ima1"/>
</dbReference>
<feature type="transmembrane region" description="Helical" evidence="7">
    <location>
        <begin position="307"/>
        <end position="325"/>
    </location>
</feature>
<dbReference type="PANTHER" id="PTHR28538">
    <property type="entry name" value="INTEGRAL INNER NUCLEAR MEMBRANE PROTEIN IMA1"/>
    <property type="match status" value="1"/>
</dbReference>
<evidence type="ECO:0000256" key="1">
    <source>
        <dbReference type="ARBA" id="ARBA00004473"/>
    </source>
</evidence>
<feature type="transmembrane region" description="Helical" evidence="7">
    <location>
        <begin position="239"/>
        <end position="256"/>
    </location>
</feature>
<feature type="transmembrane region" description="Helical" evidence="7">
    <location>
        <begin position="549"/>
        <end position="567"/>
    </location>
</feature>
<proteinExistence type="predicted"/>
<dbReference type="GO" id="GO:0034992">
    <property type="term" value="C:microtubule organizing center attachment site"/>
    <property type="evidence" value="ECO:0007669"/>
    <property type="project" value="TreeGrafter"/>
</dbReference>
<feature type="compositionally biased region" description="Low complexity" evidence="6">
    <location>
        <begin position="684"/>
        <end position="700"/>
    </location>
</feature>
<evidence type="ECO:0000256" key="7">
    <source>
        <dbReference type="SAM" id="Phobius"/>
    </source>
</evidence>
<feature type="transmembrane region" description="Helical" evidence="7">
    <location>
        <begin position="174"/>
        <end position="193"/>
    </location>
</feature>
<dbReference type="Proteomes" id="UP000019376">
    <property type="component" value="Unassembled WGS sequence"/>
</dbReference>
<evidence type="ECO:0000259" key="8">
    <source>
        <dbReference type="Pfam" id="PF09779"/>
    </source>
</evidence>
<keyword evidence="2 7" id="KW-0812">Transmembrane</keyword>
<evidence type="ECO:0000256" key="2">
    <source>
        <dbReference type="ARBA" id="ARBA00022692"/>
    </source>
</evidence>
<dbReference type="STRING" id="933388.S7ZBL5"/>
<feature type="compositionally biased region" description="Polar residues" evidence="6">
    <location>
        <begin position="358"/>
        <end position="378"/>
    </location>
</feature>
<keyword evidence="10" id="KW-1185">Reference proteome</keyword>
<evidence type="ECO:0000313" key="10">
    <source>
        <dbReference type="Proteomes" id="UP000019376"/>
    </source>
</evidence>
<feature type="region of interest" description="Disordered" evidence="6">
    <location>
        <begin position="761"/>
        <end position="800"/>
    </location>
</feature>
<reference evidence="9 10" key="1">
    <citation type="journal article" date="2013" name="PLoS ONE">
        <title>Genomic and secretomic analyses reveal unique features of the lignocellulolytic enzyme system of Penicillium decumbens.</title>
        <authorList>
            <person name="Liu G."/>
            <person name="Zhang L."/>
            <person name="Wei X."/>
            <person name="Zou G."/>
            <person name="Qin Y."/>
            <person name="Ma L."/>
            <person name="Li J."/>
            <person name="Zheng H."/>
            <person name="Wang S."/>
            <person name="Wang C."/>
            <person name="Xun L."/>
            <person name="Zhao G.-P."/>
            <person name="Zhou Z."/>
            <person name="Qu Y."/>
        </authorList>
    </citation>
    <scope>NUCLEOTIDE SEQUENCE [LARGE SCALE GENOMIC DNA]</scope>
    <source>
        <strain evidence="10">114-2 / CGMCC 5302</strain>
    </source>
</reference>
<dbReference type="InterPro" id="IPR018617">
    <property type="entry name" value="Ima1_N"/>
</dbReference>
<dbReference type="AlphaFoldDB" id="S7ZBL5"/>
<dbReference type="PhylomeDB" id="S7ZBL5"/>
<dbReference type="EMBL" id="KB644410">
    <property type="protein sequence ID" value="EPS27629.1"/>
    <property type="molecule type" value="Genomic_DNA"/>
</dbReference>
<dbReference type="HOGENOM" id="CLU_013127_1_0_1"/>
<keyword evidence="3 7" id="KW-1133">Transmembrane helix</keyword>
<feature type="compositionally biased region" description="Pro residues" evidence="6">
    <location>
        <begin position="389"/>
        <end position="403"/>
    </location>
</feature>
<accession>S7ZBL5</accession>
<dbReference type="GO" id="GO:0034506">
    <property type="term" value="C:chromosome, centromeric core domain"/>
    <property type="evidence" value="ECO:0007669"/>
    <property type="project" value="TreeGrafter"/>
</dbReference>
<feature type="region of interest" description="Disordered" evidence="6">
    <location>
        <begin position="343"/>
        <end position="408"/>
    </location>
</feature>
<name>S7ZBL5_PENO1</name>
<dbReference type="GO" id="GO:0044732">
    <property type="term" value="C:mitotic spindle pole body"/>
    <property type="evidence" value="ECO:0007669"/>
    <property type="project" value="TreeGrafter"/>
</dbReference>
<evidence type="ECO:0000256" key="6">
    <source>
        <dbReference type="SAM" id="MobiDB-lite"/>
    </source>
</evidence>
<evidence type="ECO:0000256" key="3">
    <source>
        <dbReference type="ARBA" id="ARBA00022989"/>
    </source>
</evidence>
<dbReference type="GO" id="GO:0005637">
    <property type="term" value="C:nuclear inner membrane"/>
    <property type="evidence" value="ECO:0007669"/>
    <property type="project" value="UniProtKB-SubCell"/>
</dbReference>
<evidence type="ECO:0000313" key="9">
    <source>
        <dbReference type="EMBL" id="EPS27629.1"/>
    </source>
</evidence>
<dbReference type="Pfam" id="PF09779">
    <property type="entry name" value="Ima1_N"/>
    <property type="match status" value="1"/>
</dbReference>
<protein>
    <recommendedName>
        <fullName evidence="8">Ima1 N-terminal domain-containing protein</fullName>
    </recommendedName>
</protein>